<dbReference type="AlphaFoldDB" id="A0A6G6WBJ1"/>
<dbReference type="RefSeq" id="WP_165230440.1">
    <property type="nucleotide sequence ID" value="NZ_CP049257.1"/>
</dbReference>
<evidence type="ECO:0008006" key="5">
    <source>
        <dbReference type="Google" id="ProtNLM"/>
    </source>
</evidence>
<feature type="transmembrane region" description="Helical" evidence="2">
    <location>
        <begin position="109"/>
        <end position="131"/>
    </location>
</feature>
<keyword evidence="2" id="KW-1133">Transmembrane helix</keyword>
<accession>A0A6G6WBJ1</accession>
<organism evidence="3 4">
    <name type="scientific">Nocardioides anomalus</name>
    <dbReference type="NCBI Taxonomy" id="2712223"/>
    <lineage>
        <taxon>Bacteria</taxon>
        <taxon>Bacillati</taxon>
        <taxon>Actinomycetota</taxon>
        <taxon>Actinomycetes</taxon>
        <taxon>Propionibacteriales</taxon>
        <taxon>Nocardioidaceae</taxon>
        <taxon>Nocardioides</taxon>
    </lineage>
</organism>
<feature type="transmembrane region" description="Helical" evidence="2">
    <location>
        <begin position="27"/>
        <end position="50"/>
    </location>
</feature>
<dbReference type="Proteomes" id="UP000502996">
    <property type="component" value="Chromosome"/>
</dbReference>
<keyword evidence="2" id="KW-0472">Membrane</keyword>
<name>A0A6G6WBJ1_9ACTN</name>
<keyword evidence="2" id="KW-0812">Transmembrane</keyword>
<evidence type="ECO:0000313" key="3">
    <source>
        <dbReference type="EMBL" id="QIG42602.1"/>
    </source>
</evidence>
<gene>
    <name evidence="3" type="ORF">G5V58_07260</name>
</gene>
<proteinExistence type="predicted"/>
<keyword evidence="4" id="KW-1185">Reference proteome</keyword>
<dbReference type="EMBL" id="CP049257">
    <property type="protein sequence ID" value="QIG42602.1"/>
    <property type="molecule type" value="Genomic_DNA"/>
</dbReference>
<feature type="transmembrane region" description="Helical" evidence="2">
    <location>
        <begin position="80"/>
        <end position="102"/>
    </location>
</feature>
<evidence type="ECO:0000313" key="4">
    <source>
        <dbReference type="Proteomes" id="UP000502996"/>
    </source>
</evidence>
<evidence type="ECO:0000256" key="2">
    <source>
        <dbReference type="SAM" id="Phobius"/>
    </source>
</evidence>
<feature type="region of interest" description="Disordered" evidence="1">
    <location>
        <begin position="182"/>
        <end position="204"/>
    </location>
</feature>
<protein>
    <recommendedName>
        <fullName evidence="5">DUF2567 domain-containing protein</fullName>
    </recommendedName>
</protein>
<reference evidence="3 4" key="1">
    <citation type="submission" date="2020-02" db="EMBL/GenBank/DDBJ databases">
        <title>Full genome sequence of Nocardioides sp. R-3366.</title>
        <authorList>
            <person name="Im W.-T."/>
        </authorList>
    </citation>
    <scope>NUCLEOTIDE SEQUENCE [LARGE SCALE GENOMIC DNA]</scope>
    <source>
        <strain evidence="3 4">R-3366</strain>
    </source>
</reference>
<dbReference type="KEGG" id="nano:G5V58_07260"/>
<evidence type="ECO:0000256" key="1">
    <source>
        <dbReference type="SAM" id="MobiDB-lite"/>
    </source>
</evidence>
<sequence length="204" mass="21417">MSDGLTAAPIHEPPAAPPARARRPVRVVLVQALVVLALFAVAGLGAGYLWHHLWDSPRGLVAGHQWYTDEHGLRDDFAGVAWYVVVAAPTGLVLGLLCAWFLGRAELVTLVAVLAGSVLAAYLMLVVGYHLSPPDPQIAARTAKDGTRLQGALRVDQWPPRGAFPFGALVGLALVYALTGGRSAQGPQTPEGSPEQGLGEGTPR</sequence>
<feature type="transmembrane region" description="Helical" evidence="2">
    <location>
        <begin position="162"/>
        <end position="179"/>
    </location>
</feature>